<name>A0A0B2VXK3_TOXCA</name>
<dbReference type="GO" id="GO:0005737">
    <property type="term" value="C:cytoplasm"/>
    <property type="evidence" value="ECO:0007669"/>
    <property type="project" value="TreeGrafter"/>
</dbReference>
<evidence type="ECO:0000256" key="2">
    <source>
        <dbReference type="ARBA" id="ARBA00022723"/>
    </source>
</evidence>
<dbReference type="PRINTS" id="PR00405">
    <property type="entry name" value="REVINTRACTNG"/>
</dbReference>
<evidence type="ECO:0000256" key="4">
    <source>
        <dbReference type="ARBA" id="ARBA00022833"/>
    </source>
</evidence>
<dbReference type="CDD" id="cd08839">
    <property type="entry name" value="ArfGap_SMAP"/>
    <property type="match status" value="1"/>
</dbReference>
<evidence type="ECO:0000256" key="1">
    <source>
        <dbReference type="ARBA" id="ARBA00022468"/>
    </source>
</evidence>
<dbReference type="Proteomes" id="UP000031036">
    <property type="component" value="Unassembled WGS sequence"/>
</dbReference>
<evidence type="ECO:0000256" key="5">
    <source>
        <dbReference type="PROSITE-ProRule" id="PRU00288"/>
    </source>
</evidence>
<dbReference type="Gene3D" id="1.10.220.150">
    <property type="entry name" value="Arf GTPase activating protein"/>
    <property type="match status" value="1"/>
</dbReference>
<reference evidence="8 9" key="1">
    <citation type="submission" date="2014-11" db="EMBL/GenBank/DDBJ databases">
        <title>Genetic blueprint of the zoonotic pathogen Toxocara canis.</title>
        <authorList>
            <person name="Zhu X.-Q."/>
            <person name="Korhonen P.K."/>
            <person name="Cai H."/>
            <person name="Young N.D."/>
            <person name="Nejsum P."/>
            <person name="von Samson-Himmelstjerna G."/>
            <person name="Boag P.R."/>
            <person name="Tan P."/>
            <person name="Li Q."/>
            <person name="Min J."/>
            <person name="Yang Y."/>
            <person name="Wang X."/>
            <person name="Fang X."/>
            <person name="Hall R.S."/>
            <person name="Hofmann A."/>
            <person name="Sternberg P.W."/>
            <person name="Jex A.R."/>
            <person name="Gasser R.B."/>
        </authorList>
    </citation>
    <scope>NUCLEOTIDE SEQUENCE [LARGE SCALE GENOMIC DNA]</scope>
    <source>
        <strain evidence="8">PN_DK_2014</strain>
    </source>
</reference>
<dbReference type="GO" id="GO:0008270">
    <property type="term" value="F:zinc ion binding"/>
    <property type="evidence" value="ECO:0007669"/>
    <property type="project" value="UniProtKB-KW"/>
</dbReference>
<dbReference type="PROSITE" id="PS50115">
    <property type="entry name" value="ARFGAP"/>
    <property type="match status" value="1"/>
</dbReference>
<dbReference type="GO" id="GO:0005096">
    <property type="term" value="F:GTPase activator activity"/>
    <property type="evidence" value="ECO:0007669"/>
    <property type="project" value="UniProtKB-KW"/>
</dbReference>
<dbReference type="FunFam" id="1.10.220.150:FF:000009">
    <property type="entry name" value="stromal membrane-associated protein 1 isoform X1"/>
    <property type="match status" value="1"/>
</dbReference>
<dbReference type="EMBL" id="JPKZ01000641">
    <property type="protein sequence ID" value="KHN86164.1"/>
    <property type="molecule type" value="Genomic_DNA"/>
</dbReference>
<keyword evidence="9" id="KW-1185">Reference proteome</keyword>
<feature type="region of interest" description="Disordered" evidence="6">
    <location>
        <begin position="236"/>
        <end position="289"/>
    </location>
</feature>
<dbReference type="OrthoDB" id="10266696at2759"/>
<dbReference type="PANTHER" id="PTHR45705">
    <property type="entry name" value="FI20236P1"/>
    <property type="match status" value="1"/>
</dbReference>
<keyword evidence="1" id="KW-0343">GTPase activation</keyword>
<comment type="caution">
    <text evidence="8">The sequence shown here is derived from an EMBL/GenBank/DDBJ whole genome shotgun (WGS) entry which is preliminary data.</text>
</comment>
<evidence type="ECO:0000256" key="6">
    <source>
        <dbReference type="SAM" id="MobiDB-lite"/>
    </source>
</evidence>
<feature type="domain" description="Arf-GAP" evidence="7">
    <location>
        <begin position="18"/>
        <end position="136"/>
    </location>
</feature>
<dbReference type="SMART" id="SM00105">
    <property type="entry name" value="ArfGap"/>
    <property type="match status" value="1"/>
</dbReference>
<keyword evidence="2" id="KW-0479">Metal-binding</keyword>
<proteinExistence type="predicted"/>
<dbReference type="Pfam" id="PF01412">
    <property type="entry name" value="ArfGap"/>
    <property type="match status" value="1"/>
</dbReference>
<dbReference type="AlphaFoldDB" id="A0A0B2VXK3"/>
<keyword evidence="3 5" id="KW-0863">Zinc-finger</keyword>
<accession>A0A0B2VXK3</accession>
<evidence type="ECO:0000256" key="3">
    <source>
        <dbReference type="ARBA" id="ARBA00022771"/>
    </source>
</evidence>
<dbReference type="InterPro" id="IPR051718">
    <property type="entry name" value="ARF_GTPase-activating"/>
</dbReference>
<dbReference type="STRING" id="6265.A0A0B2VXK3"/>
<keyword evidence="4" id="KW-0862">Zinc</keyword>
<dbReference type="SUPFAM" id="SSF57863">
    <property type="entry name" value="ArfGap/RecO-like zinc finger"/>
    <property type="match status" value="1"/>
</dbReference>
<dbReference type="InterPro" id="IPR044732">
    <property type="entry name" value="ArfGAP_SMAP1-like"/>
</dbReference>
<feature type="compositionally biased region" description="Polar residues" evidence="6">
    <location>
        <begin position="279"/>
        <end position="289"/>
    </location>
</feature>
<dbReference type="InterPro" id="IPR001164">
    <property type="entry name" value="ArfGAP_dom"/>
</dbReference>
<evidence type="ECO:0000259" key="7">
    <source>
        <dbReference type="PROSITE" id="PS50115"/>
    </source>
</evidence>
<gene>
    <name evidence="8" type="primary">SMAP2</name>
    <name evidence="8" type="ORF">Tcan_05578</name>
</gene>
<evidence type="ECO:0000313" key="8">
    <source>
        <dbReference type="EMBL" id="KHN86164.1"/>
    </source>
</evidence>
<dbReference type="PANTHER" id="PTHR45705:SF1">
    <property type="entry name" value="FI20236P1"/>
    <property type="match status" value="1"/>
</dbReference>
<protein>
    <submittedName>
        <fullName evidence="8">Stromal membrane-associated protein 2</fullName>
    </submittedName>
</protein>
<dbReference type="InterPro" id="IPR037278">
    <property type="entry name" value="ARFGAP/RecO"/>
</dbReference>
<organism evidence="8 9">
    <name type="scientific">Toxocara canis</name>
    <name type="common">Canine roundworm</name>
    <dbReference type="NCBI Taxonomy" id="6265"/>
    <lineage>
        <taxon>Eukaryota</taxon>
        <taxon>Metazoa</taxon>
        <taxon>Ecdysozoa</taxon>
        <taxon>Nematoda</taxon>
        <taxon>Chromadorea</taxon>
        <taxon>Rhabditida</taxon>
        <taxon>Spirurina</taxon>
        <taxon>Ascaridomorpha</taxon>
        <taxon>Ascaridoidea</taxon>
        <taxon>Toxocaridae</taxon>
        <taxon>Toxocara</taxon>
    </lineage>
</organism>
<dbReference type="InterPro" id="IPR038508">
    <property type="entry name" value="ArfGAP_dom_sf"/>
</dbReference>
<evidence type="ECO:0000313" key="9">
    <source>
        <dbReference type="Proteomes" id="UP000031036"/>
    </source>
</evidence>
<sequence>MPPKSRADLKKAEADRLQALVVDLLREDENKYCADCEAKQPRWASWNLGVFLCIRCAGIHRNLGVHLTKVKSVNLDSWTAEQVQSMRVMGNAKAKAVYEAELPDHFRRPQTDQALESFIRAKYEHKRYMLKDWSPPRVDINDLPPPPEKHRHGDRAVRSGSSKVTIPLGTTEKLSSIPSPCAVQSKISHSGVCDEPPLLDLAAPSQVSPGAPKQCSEELTKSTLCWDQSRQGEVAPANSLGVESMETGGADPLEDMFGPIVSATPVSSTTNLAAPPLDSASTSDGAEATKQNAAANNLGDLASIALTAASEPEKKSNSDILALFDTAPRLPMRAPAPMHQQMPLQFTQVTTTNDLNIFNSFGTSQIAQTQMPQQVGGFYAPNIIPHSQPAYGQNGQFANQVSAMPAVGTFMSRETAAVFAAASPFANPSVLSSGAPTPVTTMPPANVASPYGAFADLQSLQMRNISMGDGSVHGGTANSGCGLAMQRMSMSSPQNNSAAGDQPSLSAVSSDAVSKMGSFVADFSRLGLGTGGTQVSVDEIGSQSNGGIWD</sequence>